<dbReference type="Pfam" id="PF00486">
    <property type="entry name" value="Trans_reg_C"/>
    <property type="match status" value="1"/>
</dbReference>
<keyword evidence="5" id="KW-1185">Reference proteome</keyword>
<evidence type="ECO:0000256" key="2">
    <source>
        <dbReference type="PROSITE-ProRule" id="PRU01091"/>
    </source>
</evidence>
<dbReference type="Gene3D" id="1.10.10.10">
    <property type="entry name" value="Winged helix-like DNA-binding domain superfamily/Winged helix DNA-binding domain"/>
    <property type="match status" value="1"/>
</dbReference>
<dbReference type="InterPro" id="IPR001867">
    <property type="entry name" value="OmpR/PhoB-type_DNA-bd"/>
</dbReference>
<feature type="domain" description="OmpR/PhoB-type" evidence="3">
    <location>
        <begin position="1"/>
        <end position="98"/>
    </location>
</feature>
<dbReference type="Proteomes" id="UP001195963">
    <property type="component" value="Unassembled WGS sequence"/>
</dbReference>
<name>A0ABS7E7U7_9GAMM</name>
<dbReference type="SUPFAM" id="SSF46894">
    <property type="entry name" value="C-terminal effector domain of the bipartite response regulators"/>
    <property type="match status" value="1"/>
</dbReference>
<proteinExistence type="predicted"/>
<keyword evidence="1 2" id="KW-0238">DNA-binding</keyword>
<dbReference type="EMBL" id="JAHZST010000011">
    <property type="protein sequence ID" value="MBW8185097.1"/>
    <property type="molecule type" value="Genomic_DNA"/>
</dbReference>
<dbReference type="PROSITE" id="PS51755">
    <property type="entry name" value="OMPR_PHOB"/>
    <property type="match status" value="1"/>
</dbReference>
<organism evidence="4 5">
    <name type="scientific">Shewanella nanhaiensis</name>
    <dbReference type="NCBI Taxonomy" id="2864872"/>
    <lineage>
        <taxon>Bacteria</taxon>
        <taxon>Pseudomonadati</taxon>
        <taxon>Pseudomonadota</taxon>
        <taxon>Gammaproteobacteria</taxon>
        <taxon>Alteromonadales</taxon>
        <taxon>Shewanellaceae</taxon>
        <taxon>Shewanella</taxon>
    </lineage>
</organism>
<reference evidence="4 5" key="1">
    <citation type="submission" date="2021-07" db="EMBL/GenBank/DDBJ databases">
        <title>Shewanella sp. nov, isolated from SCS.</title>
        <authorList>
            <person name="Cao W.R."/>
        </authorList>
    </citation>
    <scope>NUCLEOTIDE SEQUENCE [LARGE SCALE GENOMIC DNA]</scope>
    <source>
        <strain evidence="4 5">NR704-98</strain>
    </source>
</reference>
<feature type="DNA-binding region" description="OmpR/PhoB-type" evidence="2">
    <location>
        <begin position="1"/>
        <end position="98"/>
    </location>
</feature>
<dbReference type="InterPro" id="IPR036388">
    <property type="entry name" value="WH-like_DNA-bd_sf"/>
</dbReference>
<dbReference type="RefSeq" id="WP_220110545.1">
    <property type="nucleotide sequence ID" value="NZ_JAHZST010000011.1"/>
</dbReference>
<dbReference type="SMART" id="SM00862">
    <property type="entry name" value="Trans_reg_C"/>
    <property type="match status" value="1"/>
</dbReference>
<evidence type="ECO:0000259" key="3">
    <source>
        <dbReference type="PROSITE" id="PS51755"/>
    </source>
</evidence>
<evidence type="ECO:0000313" key="4">
    <source>
        <dbReference type="EMBL" id="MBW8185097.1"/>
    </source>
</evidence>
<evidence type="ECO:0000313" key="5">
    <source>
        <dbReference type="Proteomes" id="UP001195963"/>
    </source>
</evidence>
<protein>
    <submittedName>
        <fullName evidence="4">Winged helix-turn-helix domain-containing protein</fullName>
    </submittedName>
</protein>
<dbReference type="InterPro" id="IPR016032">
    <property type="entry name" value="Sig_transdc_resp-reg_C-effctor"/>
</dbReference>
<gene>
    <name evidence="4" type="ORF">K0625_15660</name>
</gene>
<sequence length="294" mass="33276">MIYTFGHCHLNTKTHQLYVNDGLISLENRQFLLLQLLAESGNQVVSRDHLLESLWPKQIVSDTSLSRLISDTRKLIGDDGKSQHIIKTCRGGGFMLVPPITNTDPKHPVRPSKRGITVSTSLLGLLLLILTYFGYNSHPENPDNYQLIITIQQQLDITKTAFIAQTKRRNELGKMLGIEAGGDILWEQVFSASYPDLTKRQKFIFDQIRGITQGAMYNGNQAIADILQQNPELKDQIASLGPLLSHLNYWLAKYQQVFLQREDMCLLYVGREDGVPFPSRVDKDVADWLTANKP</sequence>
<evidence type="ECO:0000256" key="1">
    <source>
        <dbReference type="ARBA" id="ARBA00023125"/>
    </source>
</evidence>
<comment type="caution">
    <text evidence="4">The sequence shown here is derived from an EMBL/GenBank/DDBJ whole genome shotgun (WGS) entry which is preliminary data.</text>
</comment>
<dbReference type="CDD" id="cd00383">
    <property type="entry name" value="trans_reg_C"/>
    <property type="match status" value="1"/>
</dbReference>
<accession>A0ABS7E7U7</accession>